<dbReference type="CDD" id="cd01146">
    <property type="entry name" value="FhuD"/>
    <property type="match status" value="1"/>
</dbReference>
<feature type="signal peptide" evidence="5">
    <location>
        <begin position="1"/>
        <end position="24"/>
    </location>
</feature>
<evidence type="ECO:0000256" key="5">
    <source>
        <dbReference type="SAM" id="SignalP"/>
    </source>
</evidence>
<comment type="similarity">
    <text evidence="2">Belongs to the bacterial solute-binding protein 8 family.</text>
</comment>
<reference evidence="8" key="1">
    <citation type="journal article" date="2019" name="Int. J. Syst. Evol. Microbiol.">
        <title>The Global Catalogue of Microorganisms (GCM) 10K type strain sequencing project: providing services to taxonomists for standard genome sequencing and annotation.</title>
        <authorList>
            <consortium name="The Broad Institute Genomics Platform"/>
            <consortium name="The Broad Institute Genome Sequencing Center for Infectious Disease"/>
            <person name="Wu L."/>
            <person name="Ma J."/>
        </authorList>
    </citation>
    <scope>NUCLEOTIDE SEQUENCE [LARGE SCALE GENOMIC DNA]</scope>
    <source>
        <strain evidence="8">CCUG 43114</strain>
    </source>
</reference>
<accession>A0ABW0GJL8</accession>
<proteinExistence type="inferred from homology"/>
<keyword evidence="3" id="KW-0813">Transport</keyword>
<dbReference type="SUPFAM" id="SSF53807">
    <property type="entry name" value="Helical backbone' metal receptor"/>
    <property type="match status" value="1"/>
</dbReference>
<comment type="subcellular location">
    <subcellularLocation>
        <location evidence="1">Cell envelope</location>
    </subcellularLocation>
</comment>
<dbReference type="PROSITE" id="PS50983">
    <property type="entry name" value="FE_B12_PBP"/>
    <property type="match status" value="1"/>
</dbReference>
<gene>
    <name evidence="7" type="ORF">ACFPJ6_03390</name>
</gene>
<dbReference type="Gene3D" id="3.40.50.1980">
    <property type="entry name" value="Nitrogenase molybdenum iron protein domain"/>
    <property type="match status" value="2"/>
</dbReference>
<dbReference type="RefSeq" id="WP_340269054.1">
    <property type="nucleotide sequence ID" value="NZ_JBBEOG010000003.1"/>
</dbReference>
<dbReference type="PANTHER" id="PTHR30532">
    <property type="entry name" value="IRON III DICITRATE-BINDING PERIPLASMIC PROTEIN"/>
    <property type="match status" value="1"/>
</dbReference>
<organism evidence="7 8">
    <name type="scientific">Aquipuribacter nitratireducens</name>
    <dbReference type="NCBI Taxonomy" id="650104"/>
    <lineage>
        <taxon>Bacteria</taxon>
        <taxon>Bacillati</taxon>
        <taxon>Actinomycetota</taxon>
        <taxon>Actinomycetes</taxon>
        <taxon>Micrococcales</taxon>
        <taxon>Intrasporangiaceae</taxon>
        <taxon>Aquipuribacter</taxon>
    </lineage>
</organism>
<dbReference type="PANTHER" id="PTHR30532:SF24">
    <property type="entry name" value="FERRIC ENTEROBACTIN-BINDING PERIPLASMIC PROTEIN FEPB"/>
    <property type="match status" value="1"/>
</dbReference>
<evidence type="ECO:0000259" key="6">
    <source>
        <dbReference type="PROSITE" id="PS50983"/>
    </source>
</evidence>
<protein>
    <submittedName>
        <fullName evidence="7">Iron-siderophore ABC transporter substrate-binding protein</fullName>
    </submittedName>
</protein>
<evidence type="ECO:0000256" key="3">
    <source>
        <dbReference type="ARBA" id="ARBA00022448"/>
    </source>
</evidence>
<sequence>MTVQTLARRARAAALLPLAALALAACGSGDPDPAGTDAVATDAAVADAADAAVAADAFPVTIEHAFGETTVESAPERVVTWGWGSTDAALAVGVAPVAIPLAAYGGNEDGVLPWVAEELDALGADTPTLVPDTDGVPFEQVAAAQPDLILAVYSGITQEEYDTLSEIAPVVAYPDAAWSTPWRDVVTTVGQALGRSEQAEEVLTDIEAQVEAAAEANPVLDGTSVAAVVDTPDAFYVYEPADPRVEFLTDLGMEVAPSVSELSTGESTFFYTLSPELVGGLESDVLLAYADSEEQAQAFLDKPYAQSLPQVGSGAVAQVVGQDVVASVSPPTALSLPYALDTYVAELVEAAEAAQAAAAG</sequence>
<keyword evidence="8" id="KW-1185">Reference proteome</keyword>
<dbReference type="InterPro" id="IPR051313">
    <property type="entry name" value="Bact_iron-sidero_bind"/>
</dbReference>
<evidence type="ECO:0000256" key="4">
    <source>
        <dbReference type="ARBA" id="ARBA00022729"/>
    </source>
</evidence>
<evidence type="ECO:0000313" key="8">
    <source>
        <dbReference type="Proteomes" id="UP001596122"/>
    </source>
</evidence>
<feature type="domain" description="Fe/B12 periplasmic-binding" evidence="6">
    <location>
        <begin position="77"/>
        <end position="351"/>
    </location>
</feature>
<dbReference type="Proteomes" id="UP001596122">
    <property type="component" value="Unassembled WGS sequence"/>
</dbReference>
<dbReference type="EMBL" id="JBHSLD010000004">
    <property type="protein sequence ID" value="MFC5379829.1"/>
    <property type="molecule type" value="Genomic_DNA"/>
</dbReference>
<feature type="chain" id="PRO_5045496235" evidence="5">
    <location>
        <begin position="25"/>
        <end position="360"/>
    </location>
</feature>
<evidence type="ECO:0000313" key="7">
    <source>
        <dbReference type="EMBL" id="MFC5379829.1"/>
    </source>
</evidence>
<name>A0ABW0GJL8_9MICO</name>
<evidence type="ECO:0000256" key="2">
    <source>
        <dbReference type="ARBA" id="ARBA00008814"/>
    </source>
</evidence>
<comment type="caution">
    <text evidence="7">The sequence shown here is derived from an EMBL/GenBank/DDBJ whole genome shotgun (WGS) entry which is preliminary data.</text>
</comment>
<evidence type="ECO:0000256" key="1">
    <source>
        <dbReference type="ARBA" id="ARBA00004196"/>
    </source>
</evidence>
<dbReference type="InterPro" id="IPR002491">
    <property type="entry name" value="ABC_transptr_periplasmic_BD"/>
</dbReference>
<dbReference type="Pfam" id="PF01497">
    <property type="entry name" value="Peripla_BP_2"/>
    <property type="match status" value="1"/>
</dbReference>
<keyword evidence="4 5" id="KW-0732">Signal</keyword>